<name>J9CDN0_9ZZZZ</name>
<feature type="region of interest" description="Disordered" evidence="1">
    <location>
        <begin position="35"/>
        <end position="56"/>
    </location>
</feature>
<evidence type="ECO:0000313" key="2">
    <source>
        <dbReference type="EMBL" id="EJW98040.1"/>
    </source>
</evidence>
<proteinExistence type="predicted"/>
<accession>J9CDN0</accession>
<protein>
    <submittedName>
        <fullName evidence="2">Uncharacterized protein</fullName>
    </submittedName>
</protein>
<gene>
    <name evidence="2" type="ORF">EVA_13855</name>
</gene>
<evidence type="ECO:0000256" key="1">
    <source>
        <dbReference type="SAM" id="MobiDB-lite"/>
    </source>
</evidence>
<dbReference type="EMBL" id="AMCI01004462">
    <property type="protein sequence ID" value="EJW98040.1"/>
    <property type="molecule type" value="Genomic_DNA"/>
</dbReference>
<dbReference type="AlphaFoldDB" id="J9CDN0"/>
<organism evidence="2">
    <name type="scientific">gut metagenome</name>
    <dbReference type="NCBI Taxonomy" id="749906"/>
    <lineage>
        <taxon>unclassified sequences</taxon>
        <taxon>metagenomes</taxon>
        <taxon>organismal metagenomes</taxon>
    </lineage>
</organism>
<sequence length="86" mass="9504">MMMKLITVVRNAPTLKDAPPSTISYPLKSWLPNKPKRGLSRSLTSESTIPLNAPPMTTPTAMSMTLPRMAKSLNSCKNFFIDILLV</sequence>
<comment type="caution">
    <text evidence="2">The sequence shown here is derived from an EMBL/GenBank/DDBJ whole genome shotgun (WGS) entry which is preliminary data.</text>
</comment>
<reference evidence="2" key="1">
    <citation type="journal article" date="2012" name="PLoS ONE">
        <title>Gene sets for utilization of primary and secondary nutrition supplies in the distal gut of endangered iberian lynx.</title>
        <authorList>
            <person name="Alcaide M."/>
            <person name="Messina E."/>
            <person name="Richter M."/>
            <person name="Bargiela R."/>
            <person name="Peplies J."/>
            <person name="Huws S.A."/>
            <person name="Newbold C.J."/>
            <person name="Golyshin P.N."/>
            <person name="Simon M.A."/>
            <person name="Lopez G."/>
            <person name="Yakimov M.M."/>
            <person name="Ferrer M."/>
        </authorList>
    </citation>
    <scope>NUCLEOTIDE SEQUENCE</scope>
</reference>